<proteinExistence type="predicted"/>
<dbReference type="EMBL" id="GG745553">
    <property type="protein sequence ID" value="EFD92806.1"/>
    <property type="molecule type" value="Genomic_DNA"/>
</dbReference>
<evidence type="ECO:0000313" key="1">
    <source>
        <dbReference type="EMBL" id="EFD92806.1"/>
    </source>
</evidence>
<evidence type="ECO:0000313" key="2">
    <source>
        <dbReference type="Proteomes" id="UP000009376"/>
    </source>
</evidence>
<sequence>MKEDLSVSVDKNVLNVVDLFRGETPRMKFINDSIKRGLGLFEVVWIFKEEILQISMRKKIIAKVGRSSVKPLHKHTGFLTITQESIDFYNKKLDKPLLVIEKRFISKVSVGYDETFTKSFYKYSPPLKIIFNEKTIYLFLRLPGEKKFRGDDKLFIGLITD</sequence>
<gene>
    <name evidence="1" type="ORF">BJBARM5_0481</name>
</gene>
<organism evidence="1 2">
    <name type="scientific">Candidatus Parvarchaeum acidophilus ARMAN-5</name>
    <dbReference type="NCBI Taxonomy" id="662762"/>
    <lineage>
        <taxon>Archaea</taxon>
        <taxon>Candidatus Parvarchaeota</taxon>
        <taxon>Candidatus Parvarchaeum</taxon>
    </lineage>
</organism>
<accession>D6GVG8</accession>
<protein>
    <submittedName>
        <fullName evidence="1">Uncharacterized protein</fullName>
    </submittedName>
</protein>
<dbReference type="AlphaFoldDB" id="D6GVG8"/>
<dbReference type="Proteomes" id="UP000009376">
    <property type="component" value="Unassembled WGS sequence"/>
</dbReference>
<reference evidence="1 2" key="1">
    <citation type="journal article" date="2010" name="Proc. Natl. Acad. Sci. U.S.A.">
        <title>Enigmatic, ultrasmall, uncultivated Archaea.</title>
        <authorList>
            <person name="Baker B.J."/>
            <person name="Comolli L.R."/>
            <person name="Dick G.J."/>
            <person name="Hauser L.J."/>
            <person name="Hyatt D."/>
            <person name="Dill B.D."/>
            <person name="Land M.L."/>
            <person name="Verberkmoes N.C."/>
            <person name="Hettich R.L."/>
            <person name="Banfield J.F."/>
        </authorList>
    </citation>
    <scope>NUCLEOTIDE SEQUENCE [LARGE SCALE GENOMIC DNA]</scope>
</reference>
<name>D6GVG8_PARA5</name>